<keyword evidence="2" id="KW-0732">Signal</keyword>
<evidence type="ECO:0000256" key="2">
    <source>
        <dbReference type="SAM" id="SignalP"/>
    </source>
</evidence>
<feature type="compositionally biased region" description="Basic and acidic residues" evidence="1">
    <location>
        <begin position="298"/>
        <end position="316"/>
    </location>
</feature>
<sequence>MWRDLWLVGVVIIVFLLCLMQFEMHDTRAFTCILKEEKNRKTAPTFVPVEDSPPAYVARGTMACVEDVVTFANTRRAGPDGIVGTEDDTLTIEEHLDLLGASLEANFVGGYWAYSPFFVSYEHYGDVDEMLLLRVLPAGSSIVINSGKQERYILPLEGTLNVSREAPLRPLMLQPTVPSAFQELSASTPVQANYLRLKAGRKVLLGSTDSRGAVFLEHITAHVTRVAMTVYAFSSLVYGWDIDSAIISTSAIYKSIHKNVVVPVFHLLWEGEETVPSPGAAGQSERPRRRAELRALSDSLETHEEEAFNEERDKLKRSSGGSEATEAAAAQGSEQRQQQGRQGDGEQQQQTEEHSGQEQEGEDEEDEDEEDEEMTGHDEL</sequence>
<keyword evidence="3" id="KW-1185">Reference proteome</keyword>
<evidence type="ECO:0000256" key="1">
    <source>
        <dbReference type="SAM" id="MobiDB-lite"/>
    </source>
</evidence>
<feature type="chain" id="PRO_5028059346" evidence="2">
    <location>
        <begin position="30"/>
        <end position="380"/>
    </location>
</feature>
<protein>
    <submittedName>
        <fullName evidence="4">Uncharacterized protein LOC34621109</fullName>
    </submittedName>
</protein>
<dbReference type="RefSeq" id="XP_026191522.1">
    <property type="nucleotide sequence ID" value="XM_026335737.1"/>
</dbReference>
<evidence type="ECO:0000313" key="4">
    <source>
        <dbReference type="RefSeq" id="XP_026191522.1"/>
    </source>
</evidence>
<dbReference type="GeneID" id="34621109"/>
<accession>A0A6P6RVM4</accession>
<reference evidence="4" key="1">
    <citation type="submission" date="2025-08" db="UniProtKB">
        <authorList>
            <consortium name="RefSeq"/>
        </authorList>
    </citation>
    <scope>IDENTIFICATION</scope>
</reference>
<dbReference type="Proteomes" id="UP000515125">
    <property type="component" value="Unplaced"/>
</dbReference>
<organism evidence="3 4">
    <name type="scientific">Cyclospora cayetanensis</name>
    <dbReference type="NCBI Taxonomy" id="88456"/>
    <lineage>
        <taxon>Eukaryota</taxon>
        <taxon>Sar</taxon>
        <taxon>Alveolata</taxon>
        <taxon>Apicomplexa</taxon>
        <taxon>Conoidasida</taxon>
        <taxon>Coccidia</taxon>
        <taxon>Eucoccidiorida</taxon>
        <taxon>Eimeriorina</taxon>
        <taxon>Eimeriidae</taxon>
        <taxon>Cyclospora</taxon>
    </lineage>
</organism>
<proteinExistence type="predicted"/>
<feature type="compositionally biased region" description="Low complexity" evidence="1">
    <location>
        <begin position="318"/>
        <end position="350"/>
    </location>
</feature>
<feature type="compositionally biased region" description="Acidic residues" evidence="1">
    <location>
        <begin position="359"/>
        <end position="373"/>
    </location>
</feature>
<feature type="region of interest" description="Disordered" evidence="1">
    <location>
        <begin position="298"/>
        <end position="380"/>
    </location>
</feature>
<dbReference type="AlphaFoldDB" id="A0A6P6RVM4"/>
<name>A0A6P6RVM4_9EIME</name>
<gene>
    <name evidence="4" type="primary">LOC34621109</name>
</gene>
<dbReference type="OrthoDB" id="347124at2759"/>
<evidence type="ECO:0000313" key="3">
    <source>
        <dbReference type="Proteomes" id="UP000515125"/>
    </source>
</evidence>
<feature type="signal peptide" evidence="2">
    <location>
        <begin position="1"/>
        <end position="29"/>
    </location>
</feature>